<protein>
    <submittedName>
        <fullName evidence="1">Uncharacterized protein</fullName>
    </submittedName>
</protein>
<evidence type="ECO:0000313" key="1">
    <source>
        <dbReference type="EMBL" id="KMQ82937.1"/>
    </source>
</evidence>
<name>A0A0J7JXV3_LASNI</name>
<dbReference type="PaxDb" id="67767-A0A0J7JXV3"/>
<organism evidence="1 2">
    <name type="scientific">Lasius niger</name>
    <name type="common">Black garden ant</name>
    <dbReference type="NCBI Taxonomy" id="67767"/>
    <lineage>
        <taxon>Eukaryota</taxon>
        <taxon>Metazoa</taxon>
        <taxon>Ecdysozoa</taxon>
        <taxon>Arthropoda</taxon>
        <taxon>Hexapoda</taxon>
        <taxon>Insecta</taxon>
        <taxon>Pterygota</taxon>
        <taxon>Neoptera</taxon>
        <taxon>Endopterygota</taxon>
        <taxon>Hymenoptera</taxon>
        <taxon>Apocrita</taxon>
        <taxon>Aculeata</taxon>
        <taxon>Formicoidea</taxon>
        <taxon>Formicidae</taxon>
        <taxon>Formicinae</taxon>
        <taxon>Lasius</taxon>
        <taxon>Lasius</taxon>
    </lineage>
</organism>
<dbReference type="EMBL" id="LBMM01022161">
    <property type="protein sequence ID" value="KMQ82937.1"/>
    <property type="molecule type" value="Genomic_DNA"/>
</dbReference>
<sequence length="125" mass="14792">MRGHPSKWKTSVANRVADIQRTLPKARWHHVPSQDNPADCATRGLSPRELLDHPLWWRGPSWLNDETRWPARRMPDTEEDGLPKQRIRVLLATAEPEDNILLQRYSSLRRLLRITAWCCRWLRVL</sequence>
<reference evidence="1 2" key="1">
    <citation type="submission" date="2015-04" db="EMBL/GenBank/DDBJ databases">
        <title>Lasius niger genome sequencing.</title>
        <authorList>
            <person name="Konorov E.A."/>
            <person name="Nikitin M.A."/>
            <person name="Kirill M.V."/>
            <person name="Chang P."/>
        </authorList>
    </citation>
    <scope>NUCLEOTIDE SEQUENCE [LARGE SCALE GENOMIC DNA]</scope>
    <source>
        <tissue evidence="1">Whole</tissue>
    </source>
</reference>
<proteinExistence type="predicted"/>
<evidence type="ECO:0000313" key="2">
    <source>
        <dbReference type="Proteomes" id="UP000036403"/>
    </source>
</evidence>
<dbReference type="STRING" id="67767.A0A0J7JXV3"/>
<dbReference type="OrthoDB" id="7554397at2759"/>
<dbReference type="Proteomes" id="UP000036403">
    <property type="component" value="Unassembled WGS sequence"/>
</dbReference>
<keyword evidence="2" id="KW-1185">Reference proteome</keyword>
<accession>A0A0J7JXV3</accession>
<dbReference type="PANTHER" id="PTHR22955">
    <property type="entry name" value="RETROTRANSPOSON"/>
    <property type="match status" value="1"/>
</dbReference>
<gene>
    <name evidence="1" type="ORF">RF55_21411</name>
</gene>
<dbReference type="AlphaFoldDB" id="A0A0J7JXV3"/>
<comment type="caution">
    <text evidence="1">The sequence shown here is derived from an EMBL/GenBank/DDBJ whole genome shotgun (WGS) entry which is preliminary data.</text>
</comment>
<dbReference type="PANTHER" id="PTHR22955:SF77">
    <property type="entry name" value="ASPARTIC PUTATIVE DOMAIN-CONTAINING PROTEIN-RELATED"/>
    <property type="match status" value="1"/>
</dbReference>